<feature type="region of interest" description="Disordered" evidence="1">
    <location>
        <begin position="1"/>
        <end position="31"/>
    </location>
</feature>
<reference evidence="2 3" key="1">
    <citation type="journal article" date="2019" name="Genome Biol. Evol.">
        <title>Insights into the evolution of the New World diploid cottons (Gossypium, subgenus Houzingenia) based on genome sequencing.</title>
        <authorList>
            <person name="Grover C.E."/>
            <person name="Arick M.A. 2nd"/>
            <person name="Thrash A."/>
            <person name="Conover J.L."/>
            <person name="Sanders W.S."/>
            <person name="Peterson D.G."/>
            <person name="Frelichowski J.E."/>
            <person name="Scheffler J.A."/>
            <person name="Scheffler B.E."/>
            <person name="Wendel J.F."/>
        </authorList>
    </citation>
    <scope>NUCLEOTIDE SEQUENCE [LARGE SCALE GENOMIC DNA]</scope>
    <source>
        <strain evidence="2">4</strain>
        <tissue evidence="2">Leaf</tissue>
    </source>
</reference>
<dbReference type="Proteomes" id="UP000593574">
    <property type="component" value="Unassembled WGS sequence"/>
</dbReference>
<accession>A0A7J8ZC44</accession>
<organism evidence="2 3">
    <name type="scientific">Gossypium laxum</name>
    <dbReference type="NCBI Taxonomy" id="34288"/>
    <lineage>
        <taxon>Eukaryota</taxon>
        <taxon>Viridiplantae</taxon>
        <taxon>Streptophyta</taxon>
        <taxon>Embryophyta</taxon>
        <taxon>Tracheophyta</taxon>
        <taxon>Spermatophyta</taxon>
        <taxon>Magnoliopsida</taxon>
        <taxon>eudicotyledons</taxon>
        <taxon>Gunneridae</taxon>
        <taxon>Pentapetalae</taxon>
        <taxon>rosids</taxon>
        <taxon>malvids</taxon>
        <taxon>Malvales</taxon>
        <taxon>Malvaceae</taxon>
        <taxon>Malvoideae</taxon>
        <taxon>Gossypium</taxon>
    </lineage>
</organism>
<sequence>MDVLATQSQPPKPNQDDSTFSKKKKKTSDERCFRNANLREVKNAHSRKCPKIISSLM</sequence>
<dbReference type="EMBL" id="JABEZV010000004">
    <property type="protein sequence ID" value="MBA0708829.1"/>
    <property type="molecule type" value="Genomic_DNA"/>
</dbReference>
<dbReference type="AlphaFoldDB" id="A0A7J8ZC44"/>
<proteinExistence type="predicted"/>
<protein>
    <submittedName>
        <fullName evidence="2">Uncharacterized protein</fullName>
    </submittedName>
</protein>
<name>A0A7J8ZC44_9ROSI</name>
<evidence type="ECO:0000313" key="2">
    <source>
        <dbReference type="EMBL" id="MBA0708829.1"/>
    </source>
</evidence>
<keyword evidence="3" id="KW-1185">Reference proteome</keyword>
<gene>
    <name evidence="2" type="ORF">Golax_023918</name>
</gene>
<evidence type="ECO:0000256" key="1">
    <source>
        <dbReference type="SAM" id="MobiDB-lite"/>
    </source>
</evidence>
<comment type="caution">
    <text evidence="2">The sequence shown here is derived from an EMBL/GenBank/DDBJ whole genome shotgun (WGS) entry which is preliminary data.</text>
</comment>
<evidence type="ECO:0000313" key="3">
    <source>
        <dbReference type="Proteomes" id="UP000593574"/>
    </source>
</evidence>